<name>A0ABQ5N7A7_9CLOT</name>
<dbReference type="RefSeq" id="WP_264850200.1">
    <property type="nucleotide sequence ID" value="NZ_BRXR01000001.1"/>
</dbReference>
<organism evidence="2 3">
    <name type="scientific">Clostridium omnivorum</name>
    <dbReference type="NCBI Taxonomy" id="1604902"/>
    <lineage>
        <taxon>Bacteria</taxon>
        <taxon>Bacillati</taxon>
        <taxon>Bacillota</taxon>
        <taxon>Clostridia</taxon>
        <taxon>Eubacteriales</taxon>
        <taxon>Clostridiaceae</taxon>
        <taxon>Clostridium</taxon>
    </lineage>
</organism>
<protein>
    <submittedName>
        <fullName evidence="2">Uncharacterized protein</fullName>
    </submittedName>
</protein>
<keyword evidence="1" id="KW-0175">Coiled coil</keyword>
<evidence type="ECO:0000313" key="2">
    <source>
        <dbReference type="EMBL" id="GLC30925.1"/>
    </source>
</evidence>
<accession>A0ABQ5N7A7</accession>
<reference evidence="2 3" key="1">
    <citation type="journal article" date="2024" name="Int. J. Syst. Evol. Microbiol.">
        <title>Clostridium omnivorum sp. nov., isolated from anoxic soil under the treatment of reductive soil disinfestation.</title>
        <authorList>
            <person name="Ueki A."/>
            <person name="Tonouchi A."/>
            <person name="Kaku N."/>
            <person name="Honma S."/>
            <person name="Ueki K."/>
        </authorList>
    </citation>
    <scope>NUCLEOTIDE SEQUENCE [LARGE SCALE GENOMIC DNA]</scope>
    <source>
        <strain evidence="2 3">E14</strain>
    </source>
</reference>
<gene>
    <name evidence="2" type="ORF">bsdE14_23350</name>
</gene>
<keyword evidence="3" id="KW-1185">Reference proteome</keyword>
<proteinExistence type="predicted"/>
<sequence>MKESNLKAAQQDIEEAITAIEEMEKEIENKDLSKEEIKEKFVFLSDKLQKLESILKDEGILE</sequence>
<evidence type="ECO:0000313" key="3">
    <source>
        <dbReference type="Proteomes" id="UP001208567"/>
    </source>
</evidence>
<dbReference type="EMBL" id="BRXR01000001">
    <property type="protein sequence ID" value="GLC30925.1"/>
    <property type="molecule type" value="Genomic_DNA"/>
</dbReference>
<dbReference type="Proteomes" id="UP001208567">
    <property type="component" value="Unassembled WGS sequence"/>
</dbReference>
<evidence type="ECO:0000256" key="1">
    <source>
        <dbReference type="SAM" id="Coils"/>
    </source>
</evidence>
<feature type="coiled-coil region" evidence="1">
    <location>
        <begin position="6"/>
        <end position="54"/>
    </location>
</feature>
<comment type="caution">
    <text evidence="2">The sequence shown here is derived from an EMBL/GenBank/DDBJ whole genome shotgun (WGS) entry which is preliminary data.</text>
</comment>